<dbReference type="NCBIfam" id="TIGR04027">
    <property type="entry name" value="LLM_KPN_01858"/>
    <property type="match status" value="1"/>
</dbReference>
<proteinExistence type="predicted"/>
<organism evidence="3 4">
    <name type="scientific">Hohaiivirga grylli</name>
    <dbReference type="NCBI Taxonomy" id="3133970"/>
    <lineage>
        <taxon>Bacteria</taxon>
        <taxon>Pseudomonadati</taxon>
        <taxon>Pseudomonadota</taxon>
        <taxon>Alphaproteobacteria</taxon>
        <taxon>Hyphomicrobiales</taxon>
        <taxon>Methylobacteriaceae</taxon>
        <taxon>Hohaiivirga</taxon>
    </lineage>
</organism>
<keyword evidence="4" id="KW-1185">Reference proteome</keyword>
<dbReference type="PANTHER" id="PTHR30137">
    <property type="entry name" value="LUCIFERASE-LIKE MONOOXYGENASE"/>
    <property type="match status" value="1"/>
</dbReference>
<evidence type="ECO:0000313" key="4">
    <source>
        <dbReference type="Proteomes" id="UP001418637"/>
    </source>
</evidence>
<dbReference type="InterPro" id="IPR050766">
    <property type="entry name" value="Bact_Lucif_Oxidored"/>
</dbReference>
<evidence type="ECO:0000256" key="1">
    <source>
        <dbReference type="SAM" id="MobiDB-lite"/>
    </source>
</evidence>
<dbReference type="InterPro" id="IPR011251">
    <property type="entry name" value="Luciferase-like_dom"/>
</dbReference>
<dbReference type="Proteomes" id="UP001418637">
    <property type="component" value="Unassembled WGS sequence"/>
</dbReference>
<accession>A0ABV0BJR3</accession>
<feature type="domain" description="Luciferase-like" evidence="2">
    <location>
        <begin position="26"/>
        <end position="297"/>
    </location>
</feature>
<protein>
    <submittedName>
        <fullName evidence="3">FMN-dependent luciferase-like monooxygenase</fullName>
    </submittedName>
</protein>
<dbReference type="RefSeq" id="WP_346336026.1">
    <property type="nucleotide sequence ID" value="NZ_JBBYXI010000001.1"/>
</dbReference>
<dbReference type="InterPro" id="IPR024003">
    <property type="entry name" value="Luciferase-like_KPN01858"/>
</dbReference>
<dbReference type="EMBL" id="JBBYXI010000001">
    <property type="protein sequence ID" value="MEN3930052.1"/>
    <property type="molecule type" value="Genomic_DNA"/>
</dbReference>
<reference evidence="3 4" key="1">
    <citation type="submission" date="2024-04" db="EMBL/GenBank/DDBJ databases">
        <title>A novel species isolated from cricket.</title>
        <authorList>
            <person name="Wang H.-C."/>
        </authorList>
    </citation>
    <scope>NUCLEOTIDE SEQUENCE [LARGE SCALE GENOMIC DNA]</scope>
    <source>
        <strain evidence="3 4">WL0021</strain>
    </source>
</reference>
<comment type="caution">
    <text evidence="3">The sequence shown here is derived from an EMBL/GenBank/DDBJ whole genome shotgun (WGS) entry which is preliminary data.</text>
</comment>
<evidence type="ECO:0000313" key="3">
    <source>
        <dbReference type="EMBL" id="MEN3930052.1"/>
    </source>
</evidence>
<dbReference type="Pfam" id="PF00296">
    <property type="entry name" value="Bac_luciferase"/>
    <property type="match status" value="1"/>
</dbReference>
<name>A0ABV0BJR3_9HYPH</name>
<feature type="region of interest" description="Disordered" evidence="1">
    <location>
        <begin position="342"/>
        <end position="361"/>
    </location>
</feature>
<gene>
    <name evidence="3" type="ORF">WJT86_03130</name>
</gene>
<dbReference type="SUPFAM" id="SSF51679">
    <property type="entry name" value="Bacterial luciferase-like"/>
    <property type="match status" value="1"/>
</dbReference>
<evidence type="ECO:0000259" key="2">
    <source>
        <dbReference type="Pfam" id="PF00296"/>
    </source>
</evidence>
<dbReference type="Gene3D" id="3.20.20.30">
    <property type="entry name" value="Luciferase-like domain"/>
    <property type="match status" value="1"/>
</dbReference>
<sequence>MSKTTLSQLEKAPKKLGFFSRVLDEASAAERYRLLGEQIIHAEKHGFDTAWLAQHHFHEFEGGLPSPLTFLAYIAAQTSRIRLGTGVICLPMESPIRVAEDAVVADLISEGRLEVGVGTGGTLESYQAFGVDSSQRGPVMARNMQLLRDAWAGNALPGGVKLYPHNATLNQRIWQATFAVEGGERAGQEGDGLLLSRTQPRPEGQPNATLSEIQQPIVDAYLAALPEGAAPRIMASRTLFVADSREEALKLADTGIRRSISRNNGLAKKQGVTETTPLPELLRAYDAHVGTPEDVLETLSQDHILKYATDIVFQVHSIDPPHPYILRSIELIADEVAPKLGWQSQTSPSHKPVRIPERLAS</sequence>
<dbReference type="InterPro" id="IPR036661">
    <property type="entry name" value="Luciferase-like_sf"/>
</dbReference>
<dbReference type="PANTHER" id="PTHR30137:SF15">
    <property type="entry name" value="BLL6902 PROTEIN"/>
    <property type="match status" value="1"/>
</dbReference>